<protein>
    <submittedName>
        <fullName evidence="1">Uncharacterized protein</fullName>
    </submittedName>
</protein>
<gene>
    <name evidence="1" type="ORF">RM532_10020</name>
</gene>
<proteinExistence type="predicted"/>
<name>A0ABU3C168_9GAMM</name>
<accession>A0ABU3C168</accession>
<dbReference type="Proteomes" id="UP001251857">
    <property type="component" value="Unassembled WGS sequence"/>
</dbReference>
<sequence>MTDTDWQQAIDAVLSAHLPDYQATTASHLWHTQYANGQAASVLTFVRDISARFELSTSQRHALRTAIYRAMVHGTAPAPAATPAAANSNGIPNPRAREVGAALVDAIRQQADTTRLAAEIAPAVGREPALAASADEVADWLAGRRTTMPALGEPAIAAAIHALYVAACRAFGPVAGDRLLTSAAEIAGALPAATGYPVSRLLYPKR</sequence>
<evidence type="ECO:0000313" key="1">
    <source>
        <dbReference type="EMBL" id="MDT0635290.1"/>
    </source>
</evidence>
<evidence type="ECO:0000313" key="2">
    <source>
        <dbReference type="Proteomes" id="UP001251857"/>
    </source>
</evidence>
<dbReference type="EMBL" id="JAVRIB010000009">
    <property type="protein sequence ID" value="MDT0635290.1"/>
    <property type="molecule type" value="Genomic_DNA"/>
</dbReference>
<reference evidence="1 2" key="1">
    <citation type="submission" date="2023-09" db="EMBL/GenBank/DDBJ databases">
        <authorList>
            <person name="Rey-Velasco X."/>
        </authorList>
    </citation>
    <scope>NUCLEOTIDE SEQUENCE [LARGE SCALE GENOMIC DNA]</scope>
    <source>
        <strain evidence="1 2">W335</strain>
    </source>
</reference>
<dbReference type="RefSeq" id="WP_311653186.1">
    <property type="nucleotide sequence ID" value="NZ_JAVRIB010000009.1"/>
</dbReference>
<keyword evidence="2" id="KW-1185">Reference proteome</keyword>
<organism evidence="1 2">
    <name type="scientific">Spectribacter hydrogenoxidans</name>
    <dbReference type="NCBI Taxonomy" id="3075608"/>
    <lineage>
        <taxon>Bacteria</taxon>
        <taxon>Pseudomonadati</taxon>
        <taxon>Pseudomonadota</taxon>
        <taxon>Gammaproteobacteria</taxon>
        <taxon>Salinisphaerales</taxon>
        <taxon>Salinisphaeraceae</taxon>
        <taxon>Spectribacter</taxon>
    </lineage>
</organism>
<comment type="caution">
    <text evidence="1">The sequence shown here is derived from an EMBL/GenBank/DDBJ whole genome shotgun (WGS) entry which is preliminary data.</text>
</comment>